<name>A0AAF3J2T5_9BILA</name>
<dbReference type="InterPro" id="IPR052775">
    <property type="entry name" value="IUN_hydrolase"/>
</dbReference>
<keyword evidence="3" id="KW-0732">Signal</keyword>
<evidence type="ECO:0000256" key="1">
    <source>
        <dbReference type="ARBA" id="ARBA00009176"/>
    </source>
</evidence>
<feature type="region of interest" description="Disordered" evidence="2">
    <location>
        <begin position="421"/>
        <end position="470"/>
    </location>
</feature>
<dbReference type="PANTHER" id="PTHR46190:SF1">
    <property type="entry name" value="SI:CH211-201H21.5"/>
    <property type="match status" value="1"/>
</dbReference>
<feature type="signal peptide" evidence="3">
    <location>
        <begin position="1"/>
        <end position="17"/>
    </location>
</feature>
<feature type="chain" id="PRO_5041989578" description="Inosine/uridine-preferring nucleoside hydrolase domain-containing protein" evidence="3">
    <location>
        <begin position="18"/>
        <end position="1144"/>
    </location>
</feature>
<organism evidence="5 6">
    <name type="scientific">Mesorhabditis belari</name>
    <dbReference type="NCBI Taxonomy" id="2138241"/>
    <lineage>
        <taxon>Eukaryota</taxon>
        <taxon>Metazoa</taxon>
        <taxon>Ecdysozoa</taxon>
        <taxon>Nematoda</taxon>
        <taxon>Chromadorea</taxon>
        <taxon>Rhabditida</taxon>
        <taxon>Rhabditina</taxon>
        <taxon>Rhabditomorpha</taxon>
        <taxon>Rhabditoidea</taxon>
        <taxon>Rhabditidae</taxon>
        <taxon>Mesorhabditinae</taxon>
        <taxon>Mesorhabditis</taxon>
    </lineage>
</organism>
<feature type="compositionally biased region" description="Basic and acidic residues" evidence="2">
    <location>
        <begin position="741"/>
        <end position="750"/>
    </location>
</feature>
<dbReference type="Gene3D" id="3.90.245.10">
    <property type="entry name" value="Ribonucleoside hydrolase-like"/>
    <property type="match status" value="1"/>
</dbReference>
<dbReference type="GO" id="GO:0016799">
    <property type="term" value="F:hydrolase activity, hydrolyzing N-glycosyl compounds"/>
    <property type="evidence" value="ECO:0007669"/>
    <property type="project" value="InterPro"/>
</dbReference>
<feature type="compositionally biased region" description="Basic and acidic residues" evidence="2">
    <location>
        <begin position="773"/>
        <end position="799"/>
    </location>
</feature>
<feature type="region of interest" description="Disordered" evidence="2">
    <location>
        <begin position="699"/>
        <end position="1144"/>
    </location>
</feature>
<dbReference type="PANTHER" id="PTHR46190">
    <property type="entry name" value="SI:CH211-201H21.5-RELATED"/>
    <property type="match status" value="1"/>
</dbReference>
<evidence type="ECO:0000256" key="3">
    <source>
        <dbReference type="SAM" id="SignalP"/>
    </source>
</evidence>
<evidence type="ECO:0000259" key="4">
    <source>
        <dbReference type="Pfam" id="PF01156"/>
    </source>
</evidence>
<reference evidence="6" key="1">
    <citation type="submission" date="2024-02" db="UniProtKB">
        <authorList>
            <consortium name="WormBaseParasite"/>
        </authorList>
    </citation>
    <scope>IDENTIFICATION</scope>
</reference>
<feature type="compositionally biased region" description="Basic residues" evidence="2">
    <location>
        <begin position="842"/>
        <end position="853"/>
    </location>
</feature>
<feature type="compositionally biased region" description="Basic and acidic residues" evidence="2">
    <location>
        <begin position="449"/>
        <end position="462"/>
    </location>
</feature>
<evidence type="ECO:0000313" key="6">
    <source>
        <dbReference type="WBParaSite" id="MBELARI_LOCUS12666"/>
    </source>
</evidence>
<dbReference type="AlphaFoldDB" id="A0AAF3J2T5"/>
<dbReference type="InterPro" id="IPR036452">
    <property type="entry name" value="Ribo_hydro-like"/>
</dbReference>
<evidence type="ECO:0000313" key="5">
    <source>
        <dbReference type="Proteomes" id="UP000887575"/>
    </source>
</evidence>
<comment type="similarity">
    <text evidence="1">Belongs to the IUNH family.</text>
</comment>
<feature type="compositionally biased region" description="Basic and acidic residues" evidence="2">
    <location>
        <begin position="888"/>
        <end position="897"/>
    </location>
</feature>
<feature type="compositionally biased region" description="Basic residues" evidence="2">
    <location>
        <begin position="1091"/>
        <end position="1106"/>
    </location>
</feature>
<dbReference type="SUPFAM" id="SSF53590">
    <property type="entry name" value="Nucleoside hydrolase"/>
    <property type="match status" value="1"/>
</dbReference>
<dbReference type="Pfam" id="PF01156">
    <property type="entry name" value="IU_nuc_hydro"/>
    <property type="match status" value="1"/>
</dbReference>
<feature type="domain" description="Inosine/uridine-preferring nucleoside hydrolase" evidence="4">
    <location>
        <begin position="39"/>
        <end position="329"/>
    </location>
</feature>
<accession>A0AAF3J2T5</accession>
<feature type="compositionally biased region" description="Basic and acidic residues" evidence="2">
    <location>
        <begin position="932"/>
        <end position="942"/>
    </location>
</feature>
<protein>
    <recommendedName>
        <fullName evidence="4">Inosine/uridine-preferring nucleoside hydrolase domain-containing protein</fullName>
    </recommendedName>
</protein>
<feature type="compositionally biased region" description="Basic residues" evidence="2">
    <location>
        <begin position="1114"/>
        <end position="1144"/>
    </location>
</feature>
<evidence type="ECO:0000256" key="2">
    <source>
        <dbReference type="SAM" id="MobiDB-lite"/>
    </source>
</evidence>
<proteinExistence type="inferred from homology"/>
<dbReference type="WBParaSite" id="MBELARI_LOCUS12666">
    <property type="protein sequence ID" value="MBELARI_LOCUS12666"/>
    <property type="gene ID" value="MBELARI_LOCUS12666"/>
</dbReference>
<feature type="compositionally biased region" description="Low complexity" evidence="2">
    <location>
        <begin position="763"/>
        <end position="772"/>
    </location>
</feature>
<feature type="compositionally biased region" description="Basic and acidic residues" evidence="2">
    <location>
        <begin position="965"/>
        <end position="981"/>
    </location>
</feature>
<dbReference type="Proteomes" id="UP000887575">
    <property type="component" value="Unassembled WGS sequence"/>
</dbReference>
<sequence length="1144" mass="131029">MLFFILNVLILFSSIDSQTPSPYGPIVVYKTSDPKPIKIIFDTDGATDDMRALTLALQTPSVEVIAIMATHGSINTSQVVANVNRILALNGLQGKIPIFKGSDTPFIINDIKKESYFNGLDGLGERPDVDPKALPSYPTMYQTTDTAAEALVKIAKLNPDSTLVATGSLTNIALALKLDPDFSQNFKKLVIMGGNYLGIGNIYPGHSVEWNFAMDPEAASIVLREFEAPITIIPWEAYYILGQNYSHYINYTKHLALDTPLAKFFLPITAKGREILGGSGSEMAYVDEIAMGVAINEEKMVKESKNLNARVELSGQYTRGQIVPEWVNRNFVEAKIDKQFPQPRCLIKFVIDYDVGLLDEWINKAFAKNVTNFLLISLRINSIHFKEFVTGMVDYKQRRQVEKSDDETISTTSISIQLAGRLSQAHDCRQRSSTNRAPTSNRRPASRSRPKERDRWRDEPKETTTFAKPRLSTKDFPMKAEHLQILPVTSEKHPHFMRTLPRQTAISIRLEKPQSVQQGAVMPVSKAKRNWAGLRVVPSLVETPKVTRYEFSLPSEHSRLTIINTQPIRQVAHFVAPQAERLESDFWRPEECGFILRTVQALDPPPSPFVAEILKPEWETIFYTLSLGKHVAIEQRIRTIRVQKLNHHIAKRQQAAVLGPRTYRRMEQPQEIVKIRAYPSHSIRLSTVEDPSNQHRVTYLNRNGAPVSMLPQRSRSRSKEKRRQPIEPTKNVPCPNLENWNPRDRFEPSNRRVSPRRRRKTLSSYRSTISSIESRRSDSKKPDSDFVRHEEESIDEHLPMRQQKRAVLHRVPSKDAYQPRPQIEKPHRPVDPNPSRIEYVSSKKKPVRKSRKRPSWESQCHKRGRKSRRPPRTYHIDVEIGYDDDDEDKKKQKDPRKPKQRAQCSETNVTLPREERREESYRPCLIKSTKLMRREEPAKKSFEMMTAEEIQDPTLSELTQSKRTKSNEQTKPDADELELKTAVKGPSDSVRTARAHFFASESAGSPQPKRTPSGHYLYQVVEGDLYKRPRKKHHVPTTDPHRKQLGSLTEHAPLMETAPLQQKPKSPPPPHQENKIPARKPATHHHDTNAHKKKLPKLHQKSKQMKTHQGSKDKQHRRTKIHSAKGTPKKASRNKFRASKKNKH</sequence>
<dbReference type="InterPro" id="IPR001910">
    <property type="entry name" value="Inosine/uridine_hydrolase_dom"/>
</dbReference>
<feature type="compositionally biased region" description="Basic and acidic residues" evidence="2">
    <location>
        <begin position="912"/>
        <end position="921"/>
    </location>
</feature>
<feature type="compositionally biased region" description="Polar residues" evidence="2">
    <location>
        <begin position="431"/>
        <end position="443"/>
    </location>
</feature>
<feature type="compositionally biased region" description="Basic residues" evidence="2">
    <location>
        <begin position="861"/>
        <end position="872"/>
    </location>
</feature>
<keyword evidence="5" id="KW-1185">Reference proteome</keyword>